<keyword evidence="8" id="KW-0902">Two-component regulatory system</keyword>
<keyword evidence="4" id="KW-0808">Transferase</keyword>
<evidence type="ECO:0000259" key="11">
    <source>
        <dbReference type="PROSITE" id="PS50113"/>
    </source>
</evidence>
<evidence type="ECO:0000259" key="10">
    <source>
        <dbReference type="PROSITE" id="PS50109"/>
    </source>
</evidence>
<dbReference type="Pfam" id="PF02518">
    <property type="entry name" value="HATPase_c"/>
    <property type="match status" value="1"/>
</dbReference>
<dbReference type="PROSITE" id="PS50113">
    <property type="entry name" value="PAC"/>
    <property type="match status" value="1"/>
</dbReference>
<comment type="catalytic activity">
    <reaction evidence="1">
        <text>ATP + protein L-histidine = ADP + protein N-phospho-L-histidine.</text>
        <dbReference type="EC" id="2.7.13.3"/>
    </reaction>
</comment>
<evidence type="ECO:0000256" key="3">
    <source>
        <dbReference type="ARBA" id="ARBA00022553"/>
    </source>
</evidence>
<dbReference type="CDD" id="cd00130">
    <property type="entry name" value="PAS"/>
    <property type="match status" value="2"/>
</dbReference>
<evidence type="ECO:0000256" key="2">
    <source>
        <dbReference type="ARBA" id="ARBA00012438"/>
    </source>
</evidence>
<evidence type="ECO:0000256" key="8">
    <source>
        <dbReference type="ARBA" id="ARBA00023012"/>
    </source>
</evidence>
<dbReference type="InterPro" id="IPR003594">
    <property type="entry name" value="HATPase_dom"/>
</dbReference>
<evidence type="ECO:0000313" key="13">
    <source>
        <dbReference type="Proteomes" id="UP001595791"/>
    </source>
</evidence>
<reference evidence="13" key="1">
    <citation type="journal article" date="2019" name="Int. J. Syst. Evol. Microbiol.">
        <title>The Global Catalogue of Microorganisms (GCM) 10K type strain sequencing project: providing services to taxonomists for standard genome sequencing and annotation.</title>
        <authorList>
            <consortium name="The Broad Institute Genomics Platform"/>
            <consortium name="The Broad Institute Genome Sequencing Center for Infectious Disease"/>
            <person name="Wu L."/>
            <person name="Ma J."/>
        </authorList>
    </citation>
    <scope>NUCLEOTIDE SEQUENCE [LARGE SCALE GENOMIC DNA]</scope>
    <source>
        <strain evidence="13">LMG 29894</strain>
    </source>
</reference>
<feature type="compositionally biased region" description="Pro residues" evidence="9">
    <location>
        <begin position="10"/>
        <end position="23"/>
    </location>
</feature>
<feature type="region of interest" description="Disordered" evidence="9">
    <location>
        <begin position="1"/>
        <end position="32"/>
    </location>
</feature>
<keyword evidence="13" id="KW-1185">Reference proteome</keyword>
<gene>
    <name evidence="12" type="ORF">ACFOW7_00855</name>
</gene>
<dbReference type="InterPro" id="IPR000700">
    <property type="entry name" value="PAS-assoc_C"/>
</dbReference>
<dbReference type="GO" id="GO:0005524">
    <property type="term" value="F:ATP binding"/>
    <property type="evidence" value="ECO:0007669"/>
    <property type="project" value="UniProtKB-KW"/>
</dbReference>
<dbReference type="EMBL" id="JBHSBU010000001">
    <property type="protein sequence ID" value="MFC4157894.1"/>
    <property type="molecule type" value="Genomic_DNA"/>
</dbReference>
<keyword evidence="5" id="KW-0547">Nucleotide-binding</keyword>
<dbReference type="Gene3D" id="1.10.287.130">
    <property type="match status" value="1"/>
</dbReference>
<keyword evidence="6" id="KW-0418">Kinase</keyword>
<dbReference type="InterPro" id="IPR001610">
    <property type="entry name" value="PAC"/>
</dbReference>
<dbReference type="SMART" id="SM00388">
    <property type="entry name" value="HisKA"/>
    <property type="match status" value="1"/>
</dbReference>
<dbReference type="Pfam" id="PF08448">
    <property type="entry name" value="PAS_4"/>
    <property type="match status" value="1"/>
</dbReference>
<dbReference type="SMART" id="SM00387">
    <property type="entry name" value="HATPase_c"/>
    <property type="match status" value="1"/>
</dbReference>
<dbReference type="PROSITE" id="PS50109">
    <property type="entry name" value="HIS_KIN"/>
    <property type="match status" value="1"/>
</dbReference>
<evidence type="ECO:0000256" key="5">
    <source>
        <dbReference type="ARBA" id="ARBA00022741"/>
    </source>
</evidence>
<dbReference type="SMART" id="SM00091">
    <property type="entry name" value="PAS"/>
    <property type="match status" value="3"/>
</dbReference>
<dbReference type="InterPro" id="IPR013767">
    <property type="entry name" value="PAS_fold"/>
</dbReference>
<accession>A0ABV8MIB3</accession>
<evidence type="ECO:0000256" key="7">
    <source>
        <dbReference type="ARBA" id="ARBA00022840"/>
    </source>
</evidence>
<dbReference type="InterPro" id="IPR005467">
    <property type="entry name" value="His_kinase_dom"/>
</dbReference>
<dbReference type="SUPFAM" id="SSF55874">
    <property type="entry name" value="ATPase domain of HSP90 chaperone/DNA topoisomerase II/histidine kinase"/>
    <property type="match status" value="1"/>
</dbReference>
<dbReference type="SUPFAM" id="SSF47384">
    <property type="entry name" value="Homodimeric domain of signal transducing histidine kinase"/>
    <property type="match status" value="1"/>
</dbReference>
<protein>
    <recommendedName>
        <fullName evidence="2">histidine kinase</fullName>
        <ecNumber evidence="2">2.7.13.3</ecNumber>
    </recommendedName>
</protein>
<dbReference type="SUPFAM" id="SSF55785">
    <property type="entry name" value="PYP-like sensor domain (PAS domain)"/>
    <property type="match status" value="3"/>
</dbReference>
<dbReference type="InterPro" id="IPR003661">
    <property type="entry name" value="HisK_dim/P_dom"/>
</dbReference>
<sequence>MKSGRAATPQPVPAAPIGRNPPPMRRDPSSALHDSLTVESMASLPEALLQGLGMVVLVAEHDSGQLRSIHGAVAALYGLTATELLAQPGLWRELIITPTPLAFDGLDQPAGHLSEYRIRRPDGSHLWLRQQSRPLPTPPGQPRQVVSLLQEIHTPRYEPPLPADTLPDQMAALVCLDAAGRIVRCDAAALRMFDLPAGKTIGRHFAELLTPPSQPFLRHQLATPPAAGLSQVATLVGLRSGRDPFPLELLALAGNPSEAALTLVLHDLTERFTAEARLHHLSRAIEQISVSVRITDLQGKVCYVNRRFCELNDCSPHSVHSQPARLVNAATSPELEREQWEAILAGREWQGEQLCRRCDGSTYWASVRIIPLHDQHGAISHFITLKDDISAQRARDELDQQRQEQLAHSARLILLGEMASMLAHEINQPLTAISGYSAACAQDLRDDPTAALGYLDKLNKQVRRAGEIVWRMRDFSRAHISTHRAVALNELVREVLDWFEHKARQQKVALRAHLPATDSCLVHGDRLQIEQVMVNLISNAFEAVRAADAGQERRIDLHIGLPDSNGLLTVSVEDNGTGMEAGADDQLYRPFFTTKPTGLGLGLAICRSIIEDHGGQLWHETTAAGHTVFHFTLPTESSRQQGSSAKDHL</sequence>
<dbReference type="PRINTS" id="PR00344">
    <property type="entry name" value="BCTRLSENSOR"/>
</dbReference>
<dbReference type="Proteomes" id="UP001595791">
    <property type="component" value="Unassembled WGS sequence"/>
</dbReference>
<dbReference type="NCBIfam" id="TIGR00229">
    <property type="entry name" value="sensory_box"/>
    <property type="match status" value="1"/>
</dbReference>
<organism evidence="12 13">
    <name type="scientific">Chitinimonas lacunae</name>
    <dbReference type="NCBI Taxonomy" id="1963018"/>
    <lineage>
        <taxon>Bacteria</taxon>
        <taxon>Pseudomonadati</taxon>
        <taxon>Pseudomonadota</taxon>
        <taxon>Betaproteobacteria</taxon>
        <taxon>Neisseriales</taxon>
        <taxon>Chitinibacteraceae</taxon>
        <taxon>Chitinimonas</taxon>
    </lineage>
</organism>
<dbReference type="InterPro" id="IPR013656">
    <property type="entry name" value="PAS_4"/>
</dbReference>
<dbReference type="EC" id="2.7.13.3" evidence="2"/>
<keyword evidence="3" id="KW-0597">Phosphoprotein</keyword>
<name>A0ABV8MIB3_9NEIS</name>
<dbReference type="PANTHER" id="PTHR43065:SF10">
    <property type="entry name" value="PEROXIDE STRESS-ACTIVATED HISTIDINE KINASE MAK3"/>
    <property type="match status" value="1"/>
</dbReference>
<dbReference type="RefSeq" id="WP_378160021.1">
    <property type="nucleotide sequence ID" value="NZ_JBHSBU010000001.1"/>
</dbReference>
<dbReference type="InterPro" id="IPR036097">
    <property type="entry name" value="HisK_dim/P_sf"/>
</dbReference>
<dbReference type="PANTHER" id="PTHR43065">
    <property type="entry name" value="SENSOR HISTIDINE KINASE"/>
    <property type="match status" value="1"/>
</dbReference>
<dbReference type="Pfam" id="PF00512">
    <property type="entry name" value="HisKA"/>
    <property type="match status" value="1"/>
</dbReference>
<dbReference type="CDD" id="cd00082">
    <property type="entry name" value="HisKA"/>
    <property type="match status" value="1"/>
</dbReference>
<comment type="caution">
    <text evidence="12">The sequence shown here is derived from an EMBL/GenBank/DDBJ whole genome shotgun (WGS) entry which is preliminary data.</text>
</comment>
<proteinExistence type="predicted"/>
<dbReference type="InterPro" id="IPR036890">
    <property type="entry name" value="HATPase_C_sf"/>
</dbReference>
<evidence type="ECO:0000256" key="4">
    <source>
        <dbReference type="ARBA" id="ARBA00022679"/>
    </source>
</evidence>
<evidence type="ECO:0000313" key="12">
    <source>
        <dbReference type="EMBL" id="MFC4157894.1"/>
    </source>
</evidence>
<dbReference type="Gene3D" id="3.30.450.20">
    <property type="entry name" value="PAS domain"/>
    <property type="match status" value="3"/>
</dbReference>
<evidence type="ECO:0000256" key="9">
    <source>
        <dbReference type="SAM" id="MobiDB-lite"/>
    </source>
</evidence>
<dbReference type="Pfam" id="PF00989">
    <property type="entry name" value="PAS"/>
    <property type="match status" value="1"/>
</dbReference>
<keyword evidence="7 12" id="KW-0067">ATP-binding</keyword>
<evidence type="ECO:0000256" key="6">
    <source>
        <dbReference type="ARBA" id="ARBA00022777"/>
    </source>
</evidence>
<dbReference type="InterPro" id="IPR000014">
    <property type="entry name" value="PAS"/>
</dbReference>
<evidence type="ECO:0000256" key="1">
    <source>
        <dbReference type="ARBA" id="ARBA00000085"/>
    </source>
</evidence>
<dbReference type="Gene3D" id="3.30.565.10">
    <property type="entry name" value="Histidine kinase-like ATPase, C-terminal domain"/>
    <property type="match status" value="1"/>
</dbReference>
<feature type="domain" description="PAC" evidence="11">
    <location>
        <begin position="349"/>
        <end position="401"/>
    </location>
</feature>
<feature type="domain" description="Histidine kinase" evidence="10">
    <location>
        <begin position="421"/>
        <end position="637"/>
    </location>
</feature>
<dbReference type="InterPro" id="IPR035965">
    <property type="entry name" value="PAS-like_dom_sf"/>
</dbReference>
<dbReference type="InterPro" id="IPR004358">
    <property type="entry name" value="Sig_transdc_His_kin-like_C"/>
</dbReference>
<dbReference type="SMART" id="SM00086">
    <property type="entry name" value="PAC"/>
    <property type="match status" value="2"/>
</dbReference>